<evidence type="ECO:0000256" key="2">
    <source>
        <dbReference type="ARBA" id="ARBA00022475"/>
    </source>
</evidence>
<comment type="cofactor">
    <cofactor evidence="12 13">
        <name>[4Fe-4S] cluster</name>
        <dbReference type="ChEBI" id="CHEBI:49883"/>
    </cofactor>
    <text evidence="12 13">Binds 3 [4Fe-4S] clusters.</text>
</comment>
<feature type="region of interest" description="Disordered" evidence="14">
    <location>
        <begin position="196"/>
        <end position="220"/>
    </location>
</feature>
<dbReference type="InterPro" id="IPR017900">
    <property type="entry name" value="4Fe4S_Fe_S_CS"/>
</dbReference>
<keyword evidence="5 12" id="KW-0479">Metal-binding</keyword>
<dbReference type="PROSITE" id="PS00198">
    <property type="entry name" value="4FE4S_FER_1"/>
    <property type="match status" value="1"/>
</dbReference>
<feature type="binding site" evidence="12 13">
    <location>
        <position position="150"/>
    </location>
    <ligand>
        <name>[4Fe-4S] cluster</name>
        <dbReference type="ChEBI" id="CHEBI:49883"/>
        <label>2</label>
    </ligand>
</feature>
<feature type="binding site" evidence="12 13">
    <location>
        <position position="116"/>
    </location>
    <ligand>
        <name>[4Fe-4S] cluster</name>
        <dbReference type="ChEBI" id="CHEBI:49883"/>
        <label>2</label>
    </ligand>
</feature>
<dbReference type="GeneID" id="79904875"/>
<accession>A0A0H3G3A9</accession>
<dbReference type="eggNOG" id="COG2878">
    <property type="taxonomic scope" value="Bacteria"/>
</dbReference>
<dbReference type="RefSeq" id="WP_011241546.1">
    <property type="nucleotide sequence ID" value="NC_017262.1"/>
</dbReference>
<dbReference type="HOGENOM" id="CLU_063448_2_0_5"/>
<gene>
    <name evidence="12" type="primary">rnfB</name>
    <name evidence="17" type="ordered locus">Zmob_1342</name>
</gene>
<evidence type="ECO:0000256" key="11">
    <source>
        <dbReference type="ARBA" id="ARBA00023136"/>
    </source>
</evidence>
<dbReference type="GO" id="GO:0005886">
    <property type="term" value="C:plasma membrane"/>
    <property type="evidence" value="ECO:0007669"/>
    <property type="project" value="UniProtKB-SubCell"/>
</dbReference>
<evidence type="ECO:0000256" key="1">
    <source>
        <dbReference type="ARBA" id="ARBA00022448"/>
    </source>
</evidence>
<feature type="domain" description="4Fe-4S ferredoxin-type" evidence="15">
    <location>
        <begin position="131"/>
        <end position="160"/>
    </location>
</feature>
<keyword evidence="4 12" id="KW-0997">Cell inner membrane</keyword>
<dbReference type="NCBIfam" id="TIGR01944">
    <property type="entry name" value="rnfB"/>
    <property type="match status" value="1"/>
</dbReference>
<protein>
    <recommendedName>
        <fullName evidence="12">Ion-translocating oxidoreductase complex subunit B</fullName>
        <ecNumber evidence="12">7.-.-.-</ecNumber>
    </recommendedName>
    <alternativeName>
        <fullName evidence="12">Rnf electron transport complex subunit B</fullName>
    </alternativeName>
</protein>
<feature type="region of interest" description="Hydrophobic" evidence="12">
    <location>
        <begin position="1"/>
        <end position="23"/>
    </location>
</feature>
<keyword evidence="10 12" id="KW-0411">Iron-sulfur</keyword>
<evidence type="ECO:0000256" key="9">
    <source>
        <dbReference type="ARBA" id="ARBA00023004"/>
    </source>
</evidence>
<feature type="binding site" evidence="12 13">
    <location>
        <position position="71"/>
    </location>
    <ligand>
        <name>[4Fe-4S] cluster</name>
        <dbReference type="ChEBI" id="CHEBI:49883"/>
        <label>1</label>
    </ligand>
</feature>
<evidence type="ECO:0000256" key="7">
    <source>
        <dbReference type="ARBA" id="ARBA00022967"/>
    </source>
</evidence>
<evidence type="ECO:0000256" key="14">
    <source>
        <dbReference type="SAM" id="MobiDB-lite"/>
    </source>
</evidence>
<organism evidence="17 18">
    <name type="scientific">Zymomonas mobilis subsp. mobilis (strain ATCC 10988 / DSM 424 / LMG 404 / NCIMB 8938 / NRRL B-806 / ZM1)</name>
    <dbReference type="NCBI Taxonomy" id="555217"/>
    <lineage>
        <taxon>Bacteria</taxon>
        <taxon>Pseudomonadati</taxon>
        <taxon>Pseudomonadota</taxon>
        <taxon>Alphaproteobacteria</taxon>
        <taxon>Sphingomonadales</taxon>
        <taxon>Zymomonadaceae</taxon>
        <taxon>Zymomonas</taxon>
    </lineage>
</organism>
<dbReference type="GO" id="GO:0051539">
    <property type="term" value="F:4 iron, 4 sulfur cluster binding"/>
    <property type="evidence" value="ECO:0007669"/>
    <property type="project" value="UniProtKB-UniRule"/>
</dbReference>
<comment type="caution">
    <text evidence="12">Lacks conserved residue(s) required for the propagation of feature annotation.</text>
</comment>
<evidence type="ECO:0000256" key="12">
    <source>
        <dbReference type="HAMAP-Rule" id="MF_00463"/>
    </source>
</evidence>
<comment type="function">
    <text evidence="12">Part of a membrane-bound complex that couples electron transfer with translocation of ions across the membrane.</text>
</comment>
<dbReference type="Gene3D" id="1.10.15.40">
    <property type="entry name" value="Electron transport complex subunit B, putative Fe-S cluster"/>
    <property type="match status" value="1"/>
</dbReference>
<sequence>MLIAIISLTVMGLALGLMLGLSSKLLRVEEDPIEGQLQALLPGSQCGQCGYVGCSQYAAALAHDGAPVTQCTPGGRSVAEALAKALGVSLDLSQAEDIGPKTALIHEDLCIGCTACIRDCSSDAIIGAARQVHTIIPDVCHGCSKCETACPTGAIEMVPVAVTLDNWHWDKPNLAIQDSLANPAFAAQALANRITDESDGGQGKAYKASLEKEAEEESLG</sequence>
<dbReference type="GO" id="GO:0046872">
    <property type="term" value="F:metal ion binding"/>
    <property type="evidence" value="ECO:0007669"/>
    <property type="project" value="UniProtKB-KW"/>
</dbReference>
<dbReference type="Pfam" id="PF14697">
    <property type="entry name" value="Fer4_21"/>
    <property type="match status" value="1"/>
</dbReference>
<keyword evidence="6 12" id="KW-0677">Repeat</keyword>
<keyword evidence="3 12" id="KW-0004">4Fe-4S</keyword>
<dbReference type="OrthoDB" id="9800445at2"/>
<dbReference type="Proteomes" id="UP000001494">
    <property type="component" value="Chromosome"/>
</dbReference>
<dbReference type="SUPFAM" id="SSF54862">
    <property type="entry name" value="4Fe-4S ferredoxins"/>
    <property type="match status" value="1"/>
</dbReference>
<dbReference type="KEGG" id="zmm:Zmob_1342"/>
<feature type="binding site" evidence="12 13">
    <location>
        <position position="143"/>
    </location>
    <ligand>
        <name>[4Fe-4S] cluster</name>
        <dbReference type="ChEBI" id="CHEBI:49883"/>
        <label>3</label>
    </ligand>
</feature>
<dbReference type="InterPro" id="IPR016463">
    <property type="entry name" value="RnfB/RsxB_Proteobac"/>
</dbReference>
<dbReference type="InterPro" id="IPR010207">
    <property type="entry name" value="Elect_transpt_cplx_RnfB/RsxB"/>
</dbReference>
<feature type="binding site" evidence="12 13">
    <location>
        <position position="54"/>
    </location>
    <ligand>
        <name>[4Fe-4S] cluster</name>
        <dbReference type="ChEBI" id="CHEBI:49883"/>
        <label>1</label>
    </ligand>
</feature>
<evidence type="ECO:0000259" key="15">
    <source>
        <dbReference type="PROSITE" id="PS51379"/>
    </source>
</evidence>
<dbReference type="InterPro" id="IPR007202">
    <property type="entry name" value="4Fe-4S_dom"/>
</dbReference>
<dbReference type="Gene3D" id="3.30.70.20">
    <property type="match status" value="1"/>
</dbReference>
<dbReference type="PROSITE" id="PS51656">
    <property type="entry name" value="4FE4S"/>
    <property type="match status" value="1"/>
</dbReference>
<feature type="binding site" evidence="12 13">
    <location>
        <position position="113"/>
    </location>
    <ligand>
        <name>[4Fe-4S] cluster</name>
        <dbReference type="ChEBI" id="CHEBI:49883"/>
        <label>2</label>
    </ligand>
</feature>
<feature type="domain" description="4Fe-4S" evidence="16">
    <location>
        <begin position="29"/>
        <end position="88"/>
    </location>
</feature>
<dbReference type="EC" id="7.-.-.-" evidence="12"/>
<proteinExistence type="inferred from homology"/>
<keyword evidence="7 12" id="KW-1278">Translocase</keyword>
<evidence type="ECO:0000256" key="13">
    <source>
        <dbReference type="PIRSR" id="PIRSR005784-1"/>
    </source>
</evidence>
<dbReference type="InterPro" id="IPR050294">
    <property type="entry name" value="RnfB_subfamily"/>
</dbReference>
<dbReference type="PANTHER" id="PTHR42859:SF3">
    <property type="entry name" value="ION-TRANSLOCATING OXIDOREDUCTASE COMPLEX SUBUNIT B"/>
    <property type="match status" value="1"/>
</dbReference>
<evidence type="ECO:0000313" key="18">
    <source>
        <dbReference type="Proteomes" id="UP000001494"/>
    </source>
</evidence>
<dbReference type="GO" id="GO:0022900">
    <property type="term" value="P:electron transport chain"/>
    <property type="evidence" value="ECO:0007669"/>
    <property type="project" value="UniProtKB-UniRule"/>
</dbReference>
<comment type="similarity">
    <text evidence="12">Belongs to the 4Fe4S bacterial-type ferredoxin family. RnfB subfamily.</text>
</comment>
<comment type="subcellular location">
    <subcellularLocation>
        <location evidence="12">Cell inner membrane</location>
    </subcellularLocation>
</comment>
<evidence type="ECO:0000259" key="16">
    <source>
        <dbReference type="PROSITE" id="PS51656"/>
    </source>
</evidence>
<feature type="domain" description="4Fe-4S ferredoxin-type" evidence="15">
    <location>
        <begin position="101"/>
        <end position="130"/>
    </location>
</feature>
<feature type="binding site" evidence="12 13">
    <location>
        <position position="140"/>
    </location>
    <ligand>
        <name>[4Fe-4S] cluster</name>
        <dbReference type="ChEBI" id="CHEBI:49883"/>
        <label>3</label>
    </ligand>
</feature>
<feature type="binding site" evidence="12 13">
    <location>
        <position position="46"/>
    </location>
    <ligand>
        <name>[4Fe-4S] cluster</name>
        <dbReference type="ChEBI" id="CHEBI:49883"/>
        <label>1</label>
    </ligand>
</feature>
<keyword evidence="1 12" id="KW-0813">Transport</keyword>
<dbReference type="PROSITE" id="PS51379">
    <property type="entry name" value="4FE4S_FER_2"/>
    <property type="match status" value="2"/>
</dbReference>
<comment type="subunit">
    <text evidence="12">The complex is composed of six subunits: RnfA, RnfB, RnfC, RnfD, RnfE and RnfG.</text>
</comment>
<evidence type="ECO:0000256" key="10">
    <source>
        <dbReference type="ARBA" id="ARBA00023014"/>
    </source>
</evidence>
<keyword evidence="8 12" id="KW-0249">Electron transport</keyword>
<feature type="binding site" evidence="12 13">
    <location>
        <position position="120"/>
    </location>
    <ligand>
        <name>[4Fe-4S] cluster</name>
        <dbReference type="ChEBI" id="CHEBI:49883"/>
        <label>3</label>
    </ligand>
</feature>
<evidence type="ECO:0000256" key="4">
    <source>
        <dbReference type="ARBA" id="ARBA00022519"/>
    </source>
</evidence>
<dbReference type="HAMAP" id="MF_00463">
    <property type="entry name" value="RsxB_RnfB"/>
    <property type="match status" value="1"/>
</dbReference>
<feature type="binding site" evidence="12 13">
    <location>
        <position position="146"/>
    </location>
    <ligand>
        <name>[4Fe-4S] cluster</name>
        <dbReference type="ChEBI" id="CHEBI:49883"/>
        <label>3</label>
    </ligand>
</feature>
<evidence type="ECO:0000256" key="8">
    <source>
        <dbReference type="ARBA" id="ARBA00022982"/>
    </source>
</evidence>
<dbReference type="EMBL" id="CP002850">
    <property type="protein sequence ID" value="AEH63164.1"/>
    <property type="molecule type" value="Genomic_DNA"/>
</dbReference>
<dbReference type="AlphaFoldDB" id="A0A0H3G3A9"/>
<evidence type="ECO:0000256" key="3">
    <source>
        <dbReference type="ARBA" id="ARBA00022485"/>
    </source>
</evidence>
<evidence type="ECO:0000256" key="6">
    <source>
        <dbReference type="ARBA" id="ARBA00022737"/>
    </source>
</evidence>
<dbReference type="GO" id="GO:0009055">
    <property type="term" value="F:electron transfer activity"/>
    <property type="evidence" value="ECO:0007669"/>
    <property type="project" value="InterPro"/>
</dbReference>
<keyword evidence="11 12" id="KW-0472">Membrane</keyword>
<evidence type="ECO:0000313" key="17">
    <source>
        <dbReference type="EMBL" id="AEH63164.1"/>
    </source>
</evidence>
<dbReference type="InterPro" id="IPR017896">
    <property type="entry name" value="4Fe4S_Fe-S-bd"/>
</dbReference>
<keyword evidence="9 12" id="KW-0408">Iron</keyword>
<keyword evidence="2 12" id="KW-1003">Cell membrane</keyword>
<feature type="binding site" evidence="12 13">
    <location>
        <position position="110"/>
    </location>
    <ligand>
        <name>[4Fe-4S] cluster</name>
        <dbReference type="ChEBI" id="CHEBI:49883"/>
        <label>2</label>
    </ligand>
</feature>
<dbReference type="PANTHER" id="PTHR42859">
    <property type="entry name" value="OXIDOREDUCTASE"/>
    <property type="match status" value="1"/>
</dbReference>
<reference evidence="17 18" key="1">
    <citation type="journal article" date="2011" name="J. Bacteriol.">
        <title>Genome sequence of the ethanol-producing Zymomonas mobilis subsp. mobilis lectotype strain ATCC 10988.</title>
        <authorList>
            <person name="Pappas K.M."/>
            <person name="Kouvelis V.N."/>
            <person name="Saunders E."/>
            <person name="Brettin T.S."/>
            <person name="Bruce D."/>
            <person name="Detter C."/>
            <person name="Balakireva M."/>
            <person name="Han C.S."/>
            <person name="Savvakis G."/>
            <person name="Kyrpides N.C."/>
            <person name="Typas M.A."/>
        </authorList>
    </citation>
    <scope>NUCLEOTIDE SEQUENCE [LARGE SCALE GENOMIC DNA]</scope>
    <source>
        <strain evidence="18">ATCC 10988 / DSM 424 / CCUG 17860 / LMG 404 / NCIMB 8938 / NRRL B-806 / ZM1</strain>
    </source>
</reference>
<feature type="binding site" evidence="12 13">
    <location>
        <position position="49"/>
    </location>
    <ligand>
        <name>[4Fe-4S] cluster</name>
        <dbReference type="ChEBI" id="CHEBI:49883"/>
        <label>1</label>
    </ligand>
</feature>
<name>A0A0H3G3A9_ZYMMA</name>
<dbReference type="PIRSF" id="PIRSF005784">
    <property type="entry name" value="Elect_transpt_RnfB"/>
    <property type="match status" value="1"/>
</dbReference>
<evidence type="ECO:0000256" key="5">
    <source>
        <dbReference type="ARBA" id="ARBA00022723"/>
    </source>
</evidence>
<dbReference type="Pfam" id="PF04060">
    <property type="entry name" value="FeS"/>
    <property type="match status" value="1"/>
</dbReference>